<keyword evidence="1" id="KW-0175">Coiled coil</keyword>
<evidence type="ECO:0000313" key="3">
    <source>
        <dbReference type="EMBL" id="OGY90775.1"/>
    </source>
</evidence>
<name>A0A1G2BNR9_9BACT</name>
<evidence type="ECO:0000313" key="4">
    <source>
        <dbReference type="Proteomes" id="UP000177349"/>
    </source>
</evidence>
<dbReference type="EMBL" id="MHKN01000056">
    <property type="protein sequence ID" value="OGY90775.1"/>
    <property type="molecule type" value="Genomic_DNA"/>
</dbReference>
<comment type="caution">
    <text evidence="3">The sequence shown here is derived from an EMBL/GenBank/DDBJ whole genome shotgun (WGS) entry which is preliminary data.</text>
</comment>
<keyword evidence="2" id="KW-0812">Transmembrane</keyword>
<dbReference type="AlphaFoldDB" id="A0A1G2BNR9"/>
<gene>
    <name evidence="3" type="ORF">A3B31_02975</name>
</gene>
<feature type="transmembrane region" description="Helical" evidence="2">
    <location>
        <begin position="38"/>
        <end position="58"/>
    </location>
</feature>
<reference evidence="3 4" key="1">
    <citation type="journal article" date="2016" name="Nat. Commun.">
        <title>Thousands of microbial genomes shed light on interconnected biogeochemical processes in an aquifer system.</title>
        <authorList>
            <person name="Anantharaman K."/>
            <person name="Brown C.T."/>
            <person name="Hug L.A."/>
            <person name="Sharon I."/>
            <person name="Castelle C.J."/>
            <person name="Probst A.J."/>
            <person name="Thomas B.C."/>
            <person name="Singh A."/>
            <person name="Wilkins M.J."/>
            <person name="Karaoz U."/>
            <person name="Brodie E.L."/>
            <person name="Williams K.H."/>
            <person name="Hubbard S.S."/>
            <person name="Banfield J.F."/>
        </authorList>
    </citation>
    <scope>NUCLEOTIDE SEQUENCE [LARGE SCALE GENOMIC DNA]</scope>
</reference>
<organism evidence="3 4">
    <name type="scientific">Candidatus Komeilibacteria bacterium RIFCSPLOWO2_01_FULL_53_11</name>
    <dbReference type="NCBI Taxonomy" id="1798552"/>
    <lineage>
        <taxon>Bacteria</taxon>
        <taxon>Candidatus Komeiliibacteriota</taxon>
    </lineage>
</organism>
<proteinExistence type="predicted"/>
<feature type="coiled-coil region" evidence="1">
    <location>
        <begin position="5"/>
        <end position="32"/>
    </location>
</feature>
<evidence type="ECO:0000256" key="2">
    <source>
        <dbReference type="SAM" id="Phobius"/>
    </source>
</evidence>
<sequence length="109" mass="12613">MSTSLEEVKRLIEETRQDVRELEGKVDKIHRRLIVSSLYSLLKLLIIAVSIALSIWYFQTQLRTIYQSSGQLFNLLQTLPLQQGGTGQPVQLNEQTLRQLRAQCPEVFR</sequence>
<keyword evidence="2" id="KW-1133">Transmembrane helix</keyword>
<protein>
    <submittedName>
        <fullName evidence="3">Uncharacterized protein</fullName>
    </submittedName>
</protein>
<accession>A0A1G2BNR9</accession>
<keyword evidence="2" id="KW-0472">Membrane</keyword>
<evidence type="ECO:0000256" key="1">
    <source>
        <dbReference type="SAM" id="Coils"/>
    </source>
</evidence>
<dbReference type="Proteomes" id="UP000177349">
    <property type="component" value="Unassembled WGS sequence"/>
</dbReference>